<evidence type="ECO:0000313" key="3">
    <source>
        <dbReference type="Proteomes" id="UP000474228"/>
    </source>
</evidence>
<gene>
    <name evidence="2" type="ORF">GM539_15180</name>
</gene>
<dbReference type="Proteomes" id="UP000474228">
    <property type="component" value="Unassembled WGS sequence"/>
</dbReference>
<proteinExistence type="predicted"/>
<feature type="non-terminal residue" evidence="2">
    <location>
        <position position="77"/>
    </location>
</feature>
<evidence type="ECO:0000313" key="2">
    <source>
        <dbReference type="EMBL" id="MTV64668.1"/>
    </source>
</evidence>
<dbReference type="EMBL" id="WNHJ01001189">
    <property type="protein sequence ID" value="MTV64668.1"/>
    <property type="molecule type" value="Genomic_DNA"/>
</dbReference>
<evidence type="ECO:0000256" key="1">
    <source>
        <dbReference type="SAM" id="MobiDB-lite"/>
    </source>
</evidence>
<accession>A0A6G2D772</accession>
<sequence>RTPGVHRGKRYDLVQRGHRYNHLAGVDMARARTPDGRVARLDEQAPTPPALAALPYPHASSIRGSHMEDDIQTPPNA</sequence>
<protein>
    <submittedName>
        <fullName evidence="2">DUF2213 domain-containing protein</fullName>
    </submittedName>
</protein>
<feature type="non-terminal residue" evidence="2">
    <location>
        <position position="1"/>
    </location>
</feature>
<feature type="compositionally biased region" description="Low complexity" evidence="1">
    <location>
        <begin position="50"/>
        <end position="59"/>
    </location>
</feature>
<reference evidence="2 3" key="1">
    <citation type="submission" date="2019-11" db="EMBL/GenBank/DDBJ databases">
        <title>Growth characteristics of pneumococcus vary with the chemical composition of the capsule and with environmental conditions.</title>
        <authorList>
            <person name="Tothpal A."/>
            <person name="Desobry K."/>
            <person name="Joshi S."/>
            <person name="Wyllie A.L."/>
            <person name="Weinberger D.M."/>
        </authorList>
    </citation>
    <scope>NUCLEOTIDE SEQUENCE [LARGE SCALE GENOMIC DNA]</scope>
    <source>
        <strain evidence="3">pnumococcus22F</strain>
    </source>
</reference>
<feature type="region of interest" description="Disordered" evidence="1">
    <location>
        <begin position="44"/>
        <end position="77"/>
    </location>
</feature>
<organism evidence="2 3">
    <name type="scientific">Streptococcus pneumoniae</name>
    <dbReference type="NCBI Taxonomy" id="1313"/>
    <lineage>
        <taxon>Bacteria</taxon>
        <taxon>Bacillati</taxon>
        <taxon>Bacillota</taxon>
        <taxon>Bacilli</taxon>
        <taxon>Lactobacillales</taxon>
        <taxon>Streptococcaceae</taxon>
        <taxon>Streptococcus</taxon>
    </lineage>
</organism>
<name>A0A6G2D772_STREE</name>
<comment type="caution">
    <text evidence="2">The sequence shown here is derived from an EMBL/GenBank/DDBJ whole genome shotgun (WGS) entry which is preliminary data.</text>
</comment>
<dbReference type="AlphaFoldDB" id="A0A6G2D772"/>